<name>A0ABU1UF09_9MICC</name>
<protein>
    <submittedName>
        <fullName evidence="1">Uncharacterized protein</fullName>
    </submittedName>
</protein>
<sequence>MAESQQKLMHVAFLLTDLEVREAWLMYFAYGGNKDRWVIDAYLNGLMPLPAHDCNLLALVLVLNERLTELHLPHLASYRG</sequence>
<evidence type="ECO:0000313" key="1">
    <source>
        <dbReference type="EMBL" id="MDR7083773.1"/>
    </source>
</evidence>
<organism evidence="1 2">
    <name type="scientific">Arthrobacter ginsengisoli</name>
    <dbReference type="NCBI Taxonomy" id="1356565"/>
    <lineage>
        <taxon>Bacteria</taxon>
        <taxon>Bacillati</taxon>
        <taxon>Actinomycetota</taxon>
        <taxon>Actinomycetes</taxon>
        <taxon>Micrococcales</taxon>
        <taxon>Micrococcaceae</taxon>
        <taxon>Arthrobacter</taxon>
    </lineage>
</organism>
<accession>A0ABU1UF09</accession>
<dbReference type="RefSeq" id="WP_310059096.1">
    <property type="nucleotide sequence ID" value="NZ_JAVDVQ010000014.1"/>
</dbReference>
<gene>
    <name evidence="1" type="ORF">J2X01_003073</name>
</gene>
<keyword evidence="2" id="KW-1185">Reference proteome</keyword>
<comment type="caution">
    <text evidence="1">The sequence shown here is derived from an EMBL/GenBank/DDBJ whole genome shotgun (WGS) entry which is preliminary data.</text>
</comment>
<dbReference type="Proteomes" id="UP001252243">
    <property type="component" value="Unassembled WGS sequence"/>
</dbReference>
<dbReference type="EMBL" id="JAVDVQ010000014">
    <property type="protein sequence ID" value="MDR7083773.1"/>
    <property type="molecule type" value="Genomic_DNA"/>
</dbReference>
<reference evidence="1 2" key="1">
    <citation type="submission" date="2023-07" db="EMBL/GenBank/DDBJ databases">
        <title>Sorghum-associated microbial communities from plants grown in Nebraska, USA.</title>
        <authorList>
            <person name="Schachtman D."/>
        </authorList>
    </citation>
    <scope>NUCLEOTIDE SEQUENCE [LARGE SCALE GENOMIC DNA]</scope>
    <source>
        <strain evidence="1 2">BE167</strain>
    </source>
</reference>
<proteinExistence type="predicted"/>
<evidence type="ECO:0000313" key="2">
    <source>
        <dbReference type="Proteomes" id="UP001252243"/>
    </source>
</evidence>